<keyword evidence="1" id="KW-1133">Transmembrane helix</keyword>
<accession>A0A426XG79</accession>
<dbReference type="InterPro" id="IPR021924">
    <property type="entry name" value="DUF3537"/>
</dbReference>
<dbReference type="AlphaFoldDB" id="A0A426XG79"/>
<reference evidence="2 3" key="1">
    <citation type="journal article" date="2014" name="Agronomy (Basel)">
        <title>A Draft Genome Sequence for Ensete ventricosum, the Drought-Tolerant Tree Against Hunger.</title>
        <authorList>
            <person name="Harrison J."/>
            <person name="Moore K.A."/>
            <person name="Paszkiewicz K."/>
            <person name="Jones T."/>
            <person name="Grant M."/>
            <person name="Ambacheew D."/>
            <person name="Muzemil S."/>
            <person name="Studholme D.J."/>
        </authorList>
    </citation>
    <scope>NUCLEOTIDE SEQUENCE [LARGE SCALE GENOMIC DNA]</scope>
</reference>
<feature type="non-terminal residue" evidence="2">
    <location>
        <position position="1"/>
    </location>
</feature>
<keyword evidence="1" id="KW-0472">Membrane</keyword>
<keyword evidence="1" id="KW-0812">Transmembrane</keyword>
<evidence type="ECO:0000313" key="3">
    <source>
        <dbReference type="Proteomes" id="UP000287651"/>
    </source>
</evidence>
<evidence type="ECO:0000256" key="1">
    <source>
        <dbReference type="SAM" id="Phobius"/>
    </source>
</evidence>
<comment type="caution">
    <text evidence="2">The sequence shown here is derived from an EMBL/GenBank/DDBJ whole genome shotgun (WGS) entry which is preliminary data.</text>
</comment>
<proteinExistence type="predicted"/>
<feature type="transmembrane region" description="Helical" evidence="1">
    <location>
        <begin position="54"/>
        <end position="75"/>
    </location>
</feature>
<gene>
    <name evidence="2" type="ORF">B296_00041523</name>
</gene>
<organism evidence="2 3">
    <name type="scientific">Ensete ventricosum</name>
    <name type="common">Abyssinian banana</name>
    <name type="synonym">Musa ensete</name>
    <dbReference type="NCBI Taxonomy" id="4639"/>
    <lineage>
        <taxon>Eukaryota</taxon>
        <taxon>Viridiplantae</taxon>
        <taxon>Streptophyta</taxon>
        <taxon>Embryophyta</taxon>
        <taxon>Tracheophyta</taxon>
        <taxon>Spermatophyta</taxon>
        <taxon>Magnoliopsida</taxon>
        <taxon>Liliopsida</taxon>
        <taxon>Zingiberales</taxon>
        <taxon>Musaceae</taxon>
        <taxon>Ensete</taxon>
    </lineage>
</organism>
<sequence length="84" mass="9772">VEVTTSNNIEPLLPSKVSYTHDLSRASDKLRNFQLYLRWMFVDQSNAKHAMISWSLFLLCVFVLIISHFILSYALTNYAYDVVI</sequence>
<name>A0A426XG79_ENSVE</name>
<dbReference type="Proteomes" id="UP000287651">
    <property type="component" value="Unassembled WGS sequence"/>
</dbReference>
<protein>
    <submittedName>
        <fullName evidence="2">Uncharacterized protein</fullName>
    </submittedName>
</protein>
<dbReference type="EMBL" id="AMZH03021145">
    <property type="protein sequence ID" value="RRT38501.1"/>
    <property type="molecule type" value="Genomic_DNA"/>
</dbReference>
<dbReference type="Pfam" id="PF12056">
    <property type="entry name" value="DUF3537"/>
    <property type="match status" value="1"/>
</dbReference>
<evidence type="ECO:0000313" key="2">
    <source>
        <dbReference type="EMBL" id="RRT38501.1"/>
    </source>
</evidence>